<sequence>MLSQGVGEKVTEICVCLTFLCRNLEDFVSYATANEGRAACLPSLDDAAIQFGLQNVTAVQLVIRGATTKSTPVAEAAMKIIPVLFAHWGGRGMLSVSGPRRESESPPPASAPGADVAVPEQAAPIMSLNDKDITLGGNKGVDTHPGVANPTSSSNHADPLGSNFVSDPTSDDLGARAGPNFSGNREAARNFSKTAGVIEGRPGIIESVNIDPLNENSNKYDGWANATNAPSSTGATVGSTASSYGASATTAAENAASVATGAAKLAYGHAVGDEVTKQAGKEAVWGKASN</sequence>
<gene>
    <name evidence="2" type="ORF">EVJ58_g9331</name>
</gene>
<evidence type="ECO:0000256" key="1">
    <source>
        <dbReference type="SAM" id="MobiDB-lite"/>
    </source>
</evidence>
<dbReference type="AlphaFoldDB" id="A0A4Y9XV87"/>
<accession>A0A4Y9XV87</accession>
<comment type="caution">
    <text evidence="2">The sequence shown here is derived from an EMBL/GenBank/DDBJ whole genome shotgun (WGS) entry which is preliminary data.</text>
</comment>
<evidence type="ECO:0000313" key="3">
    <source>
        <dbReference type="Proteomes" id="UP000298390"/>
    </source>
</evidence>
<dbReference type="EMBL" id="SEKV01000793">
    <property type="protein sequence ID" value="TFY53658.1"/>
    <property type="molecule type" value="Genomic_DNA"/>
</dbReference>
<organism evidence="2 3">
    <name type="scientific">Rhodofomes roseus</name>
    <dbReference type="NCBI Taxonomy" id="34475"/>
    <lineage>
        <taxon>Eukaryota</taxon>
        <taxon>Fungi</taxon>
        <taxon>Dikarya</taxon>
        <taxon>Basidiomycota</taxon>
        <taxon>Agaricomycotina</taxon>
        <taxon>Agaricomycetes</taxon>
        <taxon>Polyporales</taxon>
        <taxon>Rhodofomes</taxon>
    </lineage>
</organism>
<reference evidence="2 3" key="1">
    <citation type="submission" date="2019-01" db="EMBL/GenBank/DDBJ databases">
        <title>Genome sequencing of the rare red list fungi Fomitopsis rosea.</title>
        <authorList>
            <person name="Buettner E."/>
            <person name="Kellner H."/>
        </authorList>
    </citation>
    <scope>NUCLEOTIDE SEQUENCE [LARGE SCALE GENOMIC DNA]</scope>
    <source>
        <strain evidence="2 3">DSM 105464</strain>
    </source>
</reference>
<protein>
    <submittedName>
        <fullName evidence="2">Uncharacterized protein</fullName>
    </submittedName>
</protein>
<evidence type="ECO:0000313" key="2">
    <source>
        <dbReference type="EMBL" id="TFY53658.1"/>
    </source>
</evidence>
<feature type="region of interest" description="Disordered" evidence="1">
    <location>
        <begin position="144"/>
        <end position="166"/>
    </location>
</feature>
<name>A0A4Y9XV87_9APHY</name>
<feature type="region of interest" description="Disordered" evidence="1">
    <location>
        <begin position="96"/>
        <end position="115"/>
    </location>
</feature>
<proteinExistence type="predicted"/>
<dbReference type="Proteomes" id="UP000298390">
    <property type="component" value="Unassembled WGS sequence"/>
</dbReference>